<feature type="active site" evidence="7">
    <location>
        <position position="331"/>
    </location>
</feature>
<comment type="catalytic activity">
    <reaction evidence="1 7">
        <text>Release of an N-terminal amino acid, Xaa-|-Yaa-, in which Xaa is preferably Leu, but may be other amino acids including Pro although not Arg or Lys, and Yaa may be Pro. Amino acid amides and methyl esters are also readily hydrolyzed, but rates on arylamides are exceedingly low.</text>
        <dbReference type="EC" id="3.4.11.1"/>
    </reaction>
</comment>
<protein>
    <recommendedName>
        <fullName evidence="7">Probable cytosol aminopeptidase</fullName>
        <ecNumber evidence="7">3.4.11.1</ecNumber>
    </recommendedName>
    <alternativeName>
        <fullName evidence="7">Leucine aminopeptidase</fullName>
        <shortName evidence="7">LAP</shortName>
        <ecNumber evidence="7">3.4.11.10</ecNumber>
    </alternativeName>
    <alternativeName>
        <fullName evidence="7">Leucyl aminopeptidase</fullName>
    </alternativeName>
</protein>
<dbReference type="SUPFAM" id="SSF53187">
    <property type="entry name" value="Zn-dependent exopeptidases"/>
    <property type="match status" value="1"/>
</dbReference>
<dbReference type="RefSeq" id="WP_236099404.1">
    <property type="nucleotide sequence ID" value="NZ_JAKGUD010000007.1"/>
</dbReference>
<evidence type="ECO:0000256" key="6">
    <source>
        <dbReference type="ARBA" id="ARBA00022801"/>
    </source>
</evidence>
<evidence type="ECO:0000313" key="9">
    <source>
        <dbReference type="EMBL" id="MCF4142681.1"/>
    </source>
</evidence>
<dbReference type="InterPro" id="IPR023042">
    <property type="entry name" value="Peptidase_M17_leu_NH2_pept"/>
</dbReference>
<evidence type="ECO:0000256" key="2">
    <source>
        <dbReference type="ARBA" id="ARBA00000967"/>
    </source>
</evidence>
<keyword evidence="5 7" id="KW-0645">Protease</keyword>
<sequence>MDIAVFSGELPAVRAVAVLCFDDGISEDVLDGAPTRAMAHFEGKGKKGEFFRYPLEGKVRDLFLVGLGKRDECGLGNYRNAVSDAVRKIGAMGISELAFVLPVTPDEAISSAVAEGAVLGNYRFDRFRSPKEEERSVSIDTLYLKDGQRSGLDRGIVLGEAQSASRDLANRPGNDVIPETMAYEAARIAKKYGMECEVWDEDRIQEERMSALWHVGKGSENKPRFVHMVYRPAGKPRRKVALVGKGITFDSGGLCIKGRTGIRTMKCDKTGGCNVLAIMEAVGRLKPDVEVHGIVGAAENMPDGASYRPDDIVRARNGKTIEIVNTDAEGRVTLADSLSFASELEVDIIIDMATLTGAAVTALGNYTAGLVCDFDDLSNGLLSASLKSGERFHRFAMDDEKLREQIDSPVADVLNSGGPGGGMITAGMFLREFVSPEIPWAHMDIAGVDFYEKAFDCYGKGATAFGVRTCLEFLLG</sequence>
<dbReference type="InterPro" id="IPR000819">
    <property type="entry name" value="Peptidase_M17_C"/>
</dbReference>
<dbReference type="Pfam" id="PF02789">
    <property type="entry name" value="Peptidase_M17_N"/>
    <property type="match status" value="1"/>
</dbReference>
<comment type="function">
    <text evidence="7">Presumably involved in the processing and regular turnover of intracellular proteins. Catalyzes the removal of unsubstituted N-terminal amino acids from various peptides.</text>
</comment>
<dbReference type="InterPro" id="IPR043472">
    <property type="entry name" value="Macro_dom-like"/>
</dbReference>
<keyword evidence="10" id="KW-1185">Reference proteome</keyword>
<dbReference type="InterPro" id="IPR008283">
    <property type="entry name" value="Peptidase_M17_N"/>
</dbReference>
<feature type="binding site" evidence="7">
    <location>
        <position position="250"/>
    </location>
    <ligand>
        <name>Mn(2+)</name>
        <dbReference type="ChEBI" id="CHEBI:29035"/>
        <label>2</label>
    </ligand>
</feature>
<feature type="binding site" evidence="7">
    <location>
        <position position="329"/>
    </location>
    <ligand>
        <name>Mn(2+)</name>
        <dbReference type="ChEBI" id="CHEBI:29035"/>
        <label>1</label>
    </ligand>
</feature>
<dbReference type="GO" id="GO:0004177">
    <property type="term" value="F:aminopeptidase activity"/>
    <property type="evidence" value="ECO:0007669"/>
    <property type="project" value="UniProtKB-KW"/>
</dbReference>
<name>A0ABS9EQY7_9BACT</name>
<feature type="binding site" evidence="7">
    <location>
        <position position="245"/>
    </location>
    <ligand>
        <name>Mn(2+)</name>
        <dbReference type="ChEBI" id="CHEBI:29035"/>
        <label>2</label>
    </ligand>
</feature>
<accession>A0ABS9EQY7</accession>
<dbReference type="Gene3D" id="3.40.220.10">
    <property type="entry name" value="Leucine Aminopeptidase, subunit E, domain 1"/>
    <property type="match status" value="1"/>
</dbReference>
<comment type="cofactor">
    <cofactor evidence="7">
        <name>Mn(2+)</name>
        <dbReference type="ChEBI" id="CHEBI:29035"/>
    </cofactor>
    <text evidence="7">Binds 2 manganese ions per subunit.</text>
</comment>
<dbReference type="Pfam" id="PF00883">
    <property type="entry name" value="Peptidase_M17"/>
    <property type="match status" value="1"/>
</dbReference>
<evidence type="ECO:0000256" key="5">
    <source>
        <dbReference type="ARBA" id="ARBA00022670"/>
    </source>
</evidence>
<dbReference type="InterPro" id="IPR011356">
    <property type="entry name" value="Leucine_aapep/pepB"/>
</dbReference>
<comment type="subcellular location">
    <subcellularLocation>
        <location evidence="7">Cytoplasm</location>
    </subcellularLocation>
</comment>
<evidence type="ECO:0000313" key="10">
    <source>
        <dbReference type="Proteomes" id="UP001200430"/>
    </source>
</evidence>
<feature type="binding site" evidence="7">
    <location>
        <position position="250"/>
    </location>
    <ligand>
        <name>Mn(2+)</name>
        <dbReference type="ChEBI" id="CHEBI:29035"/>
        <label>1</label>
    </ligand>
</feature>
<evidence type="ECO:0000256" key="3">
    <source>
        <dbReference type="ARBA" id="ARBA00009528"/>
    </source>
</evidence>
<evidence type="ECO:0000256" key="7">
    <source>
        <dbReference type="HAMAP-Rule" id="MF_00181"/>
    </source>
</evidence>
<evidence type="ECO:0000259" key="8">
    <source>
        <dbReference type="PROSITE" id="PS00631"/>
    </source>
</evidence>
<reference evidence="9 10" key="1">
    <citation type="submission" date="2022-01" db="EMBL/GenBank/DDBJ databases">
        <title>Dethiosulfovibrio faecalis sp. nov., a novel proteolytic, non-sulfur-reducing bacterium isolated from a marine aquaculture solid waste bioreactor.</title>
        <authorList>
            <person name="Grabowski S."/>
            <person name="Apolinario E."/>
            <person name="Schneider N."/>
            <person name="Marshall C.W."/>
            <person name="Sowers K.R."/>
        </authorList>
    </citation>
    <scope>NUCLEOTIDE SEQUENCE [LARGE SCALE GENOMIC DNA]</scope>
    <source>
        <strain evidence="9 10">DSM 12537</strain>
    </source>
</reference>
<dbReference type="EMBL" id="JAKGUD010000007">
    <property type="protein sequence ID" value="MCF4142681.1"/>
    <property type="molecule type" value="Genomic_DNA"/>
</dbReference>
<gene>
    <name evidence="7" type="primary">pepA</name>
    <name evidence="9" type="ORF">L2W38_07610</name>
</gene>
<comment type="caution">
    <text evidence="9">The sequence shown here is derived from an EMBL/GenBank/DDBJ whole genome shotgun (WGS) entry which is preliminary data.</text>
</comment>
<organism evidence="9 10">
    <name type="scientific">Dethiosulfovibrio marinus</name>
    <dbReference type="NCBI Taxonomy" id="133532"/>
    <lineage>
        <taxon>Bacteria</taxon>
        <taxon>Thermotogati</taxon>
        <taxon>Synergistota</taxon>
        <taxon>Synergistia</taxon>
        <taxon>Synergistales</taxon>
        <taxon>Dethiosulfovibrionaceae</taxon>
        <taxon>Dethiosulfovibrio</taxon>
    </lineage>
</organism>
<dbReference type="PANTHER" id="PTHR11963:SF23">
    <property type="entry name" value="CYTOSOL AMINOPEPTIDASE"/>
    <property type="match status" value="1"/>
</dbReference>
<dbReference type="SUPFAM" id="SSF52949">
    <property type="entry name" value="Macro domain-like"/>
    <property type="match status" value="1"/>
</dbReference>
<dbReference type="Proteomes" id="UP001200430">
    <property type="component" value="Unassembled WGS sequence"/>
</dbReference>
<keyword evidence="6 7" id="KW-0378">Hydrolase</keyword>
<keyword evidence="7" id="KW-0464">Manganese</keyword>
<evidence type="ECO:0000256" key="4">
    <source>
        <dbReference type="ARBA" id="ARBA00022438"/>
    </source>
</evidence>
<feature type="binding site" evidence="7">
    <location>
        <position position="268"/>
    </location>
    <ligand>
        <name>Mn(2+)</name>
        <dbReference type="ChEBI" id="CHEBI:29035"/>
        <label>2</label>
    </ligand>
</feature>
<feature type="active site" evidence="7">
    <location>
        <position position="257"/>
    </location>
</feature>
<keyword evidence="4 7" id="KW-0031">Aminopeptidase</keyword>
<keyword evidence="7" id="KW-0963">Cytoplasm</keyword>
<dbReference type="PRINTS" id="PR00481">
    <property type="entry name" value="LAMNOPPTDASE"/>
</dbReference>
<feature type="domain" description="Cytosol aminopeptidase" evidence="8">
    <location>
        <begin position="325"/>
        <end position="332"/>
    </location>
</feature>
<dbReference type="HAMAP" id="MF_00181">
    <property type="entry name" value="Cytosol_peptidase_M17"/>
    <property type="match status" value="1"/>
</dbReference>
<proteinExistence type="inferred from homology"/>
<dbReference type="EC" id="3.4.11.1" evidence="7"/>
<keyword evidence="7" id="KW-0479">Metal-binding</keyword>
<dbReference type="PROSITE" id="PS00631">
    <property type="entry name" value="CYTOSOL_AP"/>
    <property type="match status" value="1"/>
</dbReference>
<feature type="binding site" evidence="7">
    <location>
        <position position="329"/>
    </location>
    <ligand>
        <name>Mn(2+)</name>
        <dbReference type="ChEBI" id="CHEBI:29035"/>
        <label>2</label>
    </ligand>
</feature>
<dbReference type="Gene3D" id="3.40.630.10">
    <property type="entry name" value="Zn peptidases"/>
    <property type="match status" value="1"/>
</dbReference>
<dbReference type="EC" id="3.4.11.10" evidence="7"/>
<dbReference type="PANTHER" id="PTHR11963">
    <property type="entry name" value="LEUCINE AMINOPEPTIDASE-RELATED"/>
    <property type="match status" value="1"/>
</dbReference>
<evidence type="ECO:0000256" key="1">
    <source>
        <dbReference type="ARBA" id="ARBA00000135"/>
    </source>
</evidence>
<dbReference type="CDD" id="cd00433">
    <property type="entry name" value="Peptidase_M17"/>
    <property type="match status" value="1"/>
</dbReference>
<feature type="binding site" evidence="7">
    <location>
        <position position="327"/>
    </location>
    <ligand>
        <name>Mn(2+)</name>
        <dbReference type="ChEBI" id="CHEBI:29035"/>
        <label>1</label>
    </ligand>
</feature>
<comment type="similarity">
    <text evidence="3 7">Belongs to the peptidase M17 family.</text>
</comment>
<comment type="catalytic activity">
    <reaction evidence="2 7">
        <text>Release of an N-terminal amino acid, preferentially leucine, but not glutamic or aspartic acids.</text>
        <dbReference type="EC" id="3.4.11.10"/>
    </reaction>
</comment>